<gene>
    <name evidence="6" type="ORF">JW744_04565</name>
</gene>
<comment type="similarity">
    <text evidence="1">Belongs to the eukaryotic ribosomal protein eL15 family.</text>
</comment>
<protein>
    <recommendedName>
        <fullName evidence="4">50S ribosomal protein L15e</fullName>
    </recommendedName>
</protein>
<dbReference type="Pfam" id="PF00827">
    <property type="entry name" value="Ribosomal_L15e"/>
    <property type="match status" value="1"/>
</dbReference>
<keyword evidence="3" id="KW-0687">Ribonucleoprotein</keyword>
<evidence type="ECO:0000256" key="5">
    <source>
        <dbReference type="SAM" id="MobiDB-lite"/>
    </source>
</evidence>
<dbReference type="SMART" id="SM01384">
    <property type="entry name" value="Ribosomal_L15e"/>
    <property type="match status" value="1"/>
</dbReference>
<dbReference type="GO" id="GO:0002181">
    <property type="term" value="P:cytoplasmic translation"/>
    <property type="evidence" value="ECO:0007669"/>
    <property type="project" value="TreeGrafter"/>
</dbReference>
<dbReference type="PANTHER" id="PTHR11847">
    <property type="entry name" value="RIBOSOMAL PROTEIN L15"/>
    <property type="match status" value="1"/>
</dbReference>
<feature type="compositionally biased region" description="Basic and acidic residues" evidence="5">
    <location>
        <begin position="184"/>
        <end position="201"/>
    </location>
</feature>
<organism evidence="6 7">
    <name type="scientific">Candidatus Iainarchaeum sp</name>
    <dbReference type="NCBI Taxonomy" id="3101447"/>
    <lineage>
        <taxon>Archaea</taxon>
        <taxon>Candidatus Iainarchaeota</taxon>
        <taxon>Candidatus Iainarchaeia</taxon>
        <taxon>Candidatus Iainarchaeales</taxon>
        <taxon>Candidatus Iainarchaeaceae</taxon>
        <taxon>Candidatus Iainarchaeum</taxon>
    </lineage>
</organism>
<dbReference type="EMBL" id="JAFGDB010000077">
    <property type="protein sequence ID" value="MBN2067714.1"/>
    <property type="molecule type" value="Genomic_DNA"/>
</dbReference>
<dbReference type="NCBIfam" id="NF003269">
    <property type="entry name" value="PRK04243.1"/>
    <property type="match status" value="1"/>
</dbReference>
<keyword evidence="2 6" id="KW-0689">Ribosomal protein</keyword>
<accession>A0A939C7J1</accession>
<reference evidence="6" key="1">
    <citation type="submission" date="2021-01" db="EMBL/GenBank/DDBJ databases">
        <title>Active Sulfur Cycling in an Early Earth Analoge.</title>
        <authorList>
            <person name="Hahn C.R."/>
            <person name="Youssef N.H."/>
            <person name="Elshahed M."/>
        </authorList>
    </citation>
    <scope>NUCLEOTIDE SEQUENCE</scope>
    <source>
        <strain evidence="6">Zod_Metabat.1151</strain>
    </source>
</reference>
<proteinExistence type="inferred from homology"/>
<dbReference type="PANTHER" id="PTHR11847:SF4">
    <property type="entry name" value="LARGE RIBOSOMAL SUBUNIT PROTEIN EL15"/>
    <property type="match status" value="1"/>
</dbReference>
<evidence type="ECO:0000256" key="2">
    <source>
        <dbReference type="ARBA" id="ARBA00022980"/>
    </source>
</evidence>
<evidence type="ECO:0000313" key="7">
    <source>
        <dbReference type="Proteomes" id="UP000809243"/>
    </source>
</evidence>
<sequence>MGAAKHIQETFQKEIAGEKDKSYDYKRIQHERLIEFRKEKSAVVRLEKPTNIPRARKLGYKAKKGFVVARVRVRKGSGLHRRPKMARKPKRMGINKLTRRLNIQAMSEQKAARKYKNCEVLNSYKIGDDGTKHYFEVILVDVNAPEIKSDRELNWICSKKHRGRAFRGLTSRGRKSRGLRRKGIGAEKVRPSLRAKNREAK</sequence>
<dbReference type="InterPro" id="IPR000439">
    <property type="entry name" value="Ribosomal_eL15"/>
</dbReference>
<dbReference type="Proteomes" id="UP000809243">
    <property type="component" value="Unassembled WGS sequence"/>
</dbReference>
<dbReference type="GO" id="GO:0022625">
    <property type="term" value="C:cytosolic large ribosomal subunit"/>
    <property type="evidence" value="ECO:0007669"/>
    <property type="project" value="TreeGrafter"/>
</dbReference>
<comment type="caution">
    <text evidence="6">The sequence shown here is derived from an EMBL/GenBank/DDBJ whole genome shotgun (WGS) entry which is preliminary data.</text>
</comment>
<feature type="compositionally biased region" description="Basic residues" evidence="5">
    <location>
        <begin position="172"/>
        <end position="183"/>
    </location>
</feature>
<dbReference type="InterPro" id="IPR024794">
    <property type="entry name" value="Rbsml_eL15_core_dom_sf"/>
</dbReference>
<dbReference type="GO" id="GO:0003735">
    <property type="term" value="F:structural constituent of ribosome"/>
    <property type="evidence" value="ECO:0007669"/>
    <property type="project" value="InterPro"/>
</dbReference>
<evidence type="ECO:0000256" key="4">
    <source>
        <dbReference type="ARBA" id="ARBA00035535"/>
    </source>
</evidence>
<name>A0A939C7J1_9ARCH</name>
<dbReference type="Gene3D" id="3.40.1120.10">
    <property type="entry name" value="Ribosomal protein l15e"/>
    <property type="match status" value="1"/>
</dbReference>
<feature type="region of interest" description="Disordered" evidence="5">
    <location>
        <begin position="171"/>
        <end position="201"/>
    </location>
</feature>
<evidence type="ECO:0000313" key="6">
    <source>
        <dbReference type="EMBL" id="MBN2067714.1"/>
    </source>
</evidence>
<dbReference type="InterPro" id="IPR012678">
    <property type="entry name" value="Ribosomal_uL23/eL15/eS24_sf"/>
</dbReference>
<dbReference type="GO" id="GO:0003723">
    <property type="term" value="F:RNA binding"/>
    <property type="evidence" value="ECO:0007669"/>
    <property type="project" value="TreeGrafter"/>
</dbReference>
<evidence type="ECO:0000256" key="3">
    <source>
        <dbReference type="ARBA" id="ARBA00023274"/>
    </source>
</evidence>
<evidence type="ECO:0000256" key="1">
    <source>
        <dbReference type="ARBA" id="ARBA00006857"/>
    </source>
</evidence>
<dbReference type="AlphaFoldDB" id="A0A939C7J1"/>
<dbReference type="SUPFAM" id="SSF54189">
    <property type="entry name" value="Ribosomal proteins S24e, L23 and L15e"/>
    <property type="match status" value="1"/>
</dbReference>